<dbReference type="PANTHER" id="PTHR33928:SF2">
    <property type="entry name" value="PECTATE LYASE SUPERFAMILY PROTEIN DOMAIN-CONTAINING PROTEIN-RELATED"/>
    <property type="match status" value="1"/>
</dbReference>
<keyword evidence="4" id="KW-1185">Reference proteome</keyword>
<dbReference type="InParanoid" id="C0NER8"/>
<dbReference type="Gene3D" id="2.160.20.10">
    <property type="entry name" value="Single-stranded right-handed beta-helix, Pectin lyase-like"/>
    <property type="match status" value="2"/>
</dbReference>
<dbReference type="SUPFAM" id="SSF51126">
    <property type="entry name" value="Pectin lyase-like"/>
    <property type="match status" value="2"/>
</dbReference>
<dbReference type="InterPro" id="IPR011050">
    <property type="entry name" value="Pectin_lyase_fold/virulence"/>
</dbReference>
<feature type="domain" description="Rhamnogalacturonase A/B/Epimerase-like pectate lyase" evidence="2">
    <location>
        <begin position="117"/>
        <end position="340"/>
    </location>
</feature>
<organism evidence="3 4">
    <name type="scientific">Ajellomyces capsulatus (strain G186AR / H82 / ATCC MYA-2454 / RMSCC 2432)</name>
    <name type="common">Darling's disease fungus</name>
    <name type="synonym">Histoplasma capsulatum</name>
    <dbReference type="NCBI Taxonomy" id="447093"/>
    <lineage>
        <taxon>Eukaryota</taxon>
        <taxon>Fungi</taxon>
        <taxon>Dikarya</taxon>
        <taxon>Ascomycota</taxon>
        <taxon>Pezizomycotina</taxon>
        <taxon>Eurotiomycetes</taxon>
        <taxon>Eurotiomycetidae</taxon>
        <taxon>Onygenales</taxon>
        <taxon>Ajellomycetaceae</taxon>
        <taxon>Histoplasma</taxon>
    </lineage>
</organism>
<dbReference type="VEuPathDB" id="FungiDB:I7I50_11376"/>
<dbReference type="EMBL" id="GG663364">
    <property type="protein sequence ID" value="EEH09739.1"/>
    <property type="molecule type" value="Genomic_DNA"/>
</dbReference>
<evidence type="ECO:0000259" key="2">
    <source>
        <dbReference type="Pfam" id="PF12708"/>
    </source>
</evidence>
<dbReference type="Proteomes" id="UP000001631">
    <property type="component" value="Unassembled WGS sequence"/>
</dbReference>
<name>C0NER8_AJECG</name>
<sequence length="946" mass="101749">MVAGAGWAQLSFQGPRFCHRITQRISDKLSAVPGTAPPGTASSVPWPLGHNTMMLSSSVLWVVTHLWLLLGGLTSLANAIPMPQGNPTPQASGFWVGSIDRRGSPAFRTASGEYQVYRNVKEFGAKGDGTTDDTEAINKAISTGNRCGLGCDSSTVTPAIVYFPAGTYVVSKPIIQYYYTQLVGDALNLPVIKAASSFQGIAVIDADPYTDQGTNWYNFNQVLICFDLVYRDADNDSRISVRDFYWQVAQASSLQNIRFEMVQGGGEANRQQGIFMDNGSGGFMTDLVFNGGNYGAFLGNQQFTTRNLTFTNCNTAVFMNWNWAWTFKSVTVNNCGVGLNMSNGGFNQTVGSVLILDSKFIGTPKGVVTSYNDKSVPETGGTLILDNVDFTGSDVAVAHLDGSVVLKGGSVVSSWAQGNAFTSGSYATIQNSKREPEPRVKGPVPVYTVERIIKRDSCKARYPPPPQPAPISQAPTPSPLPPPFTGKYPTPSQDKPEGTESKSPTVSPSSVSSSVPPSPTPSPTETSPAACPTAPPKKARISSRISSPAKPAVLLDPSGKVFERTKPQYEGVPKGSFISVKGAGAKGDGVTDDTKAIQAALDSAQAGQIVYFDHGAYVITSTIKVPKEIKITGEIWPLLMASGPAFSDESKPIPMLQVGQKGDKGNVEISDLVLETKGPAPGAILVEWNVAETTQGSVGMWDVHMRIGGSAGTELQSDHCAKTPKSKTVPDPKCVGAFMLMHITKEASGYFENNWLWVSDHELDLADHGQINIYNGRGLLIESTGPVWLYGSASEHSQLYQYSIVGAKNVFMALIQVETPYYQANPNALVPFKPNSDFHDPDYSHCKTDACRKAWGLRILDSTDVFIYGGGLYSFFENYSQECLATESCQENMIEVDCSPVHLFGISTKASTNMITRTNGGQGLVKQIDNRNNFCSTLAVFEQASE</sequence>
<dbReference type="FunFam" id="2.160.20.10:FF:000023">
    <property type="entry name" value="Exo-beta-1,3-glucanase Exg0"/>
    <property type="match status" value="1"/>
</dbReference>
<feature type="region of interest" description="Disordered" evidence="1">
    <location>
        <begin position="458"/>
        <end position="552"/>
    </location>
</feature>
<proteinExistence type="predicted"/>
<dbReference type="GeneID" id="69034401"/>
<accession>C0NER8</accession>
<dbReference type="STRING" id="447093.C0NER8"/>
<protein>
    <submittedName>
        <fullName evidence="3">Exo-beta-1,3-glucanase Exg0</fullName>
    </submittedName>
</protein>
<evidence type="ECO:0000313" key="4">
    <source>
        <dbReference type="Proteomes" id="UP000001631"/>
    </source>
</evidence>
<dbReference type="AlphaFoldDB" id="C0NER8"/>
<dbReference type="RefSeq" id="XP_045290220.1">
    <property type="nucleotide sequence ID" value="XM_045428434.1"/>
</dbReference>
<feature type="compositionally biased region" description="Low complexity" evidence="1">
    <location>
        <begin position="523"/>
        <end position="532"/>
    </location>
</feature>
<reference evidence="3" key="1">
    <citation type="submission" date="2009-02" db="EMBL/GenBank/DDBJ databases">
        <title>The Genome Sequence of Ajellomyces capsulatus strain G186AR.</title>
        <authorList>
            <consortium name="The Broad Institute Genome Sequencing Platform"/>
            <person name="Champion M."/>
            <person name="Cuomo C."/>
            <person name="Ma L.-J."/>
            <person name="Henn M.R."/>
            <person name="Sil A."/>
            <person name="Goldman B."/>
            <person name="Young S.K."/>
            <person name="Kodira C.D."/>
            <person name="Zeng Q."/>
            <person name="Koehrsen M."/>
            <person name="Alvarado L."/>
            <person name="Berlin A."/>
            <person name="Borenstein D."/>
            <person name="Chen Z."/>
            <person name="Engels R."/>
            <person name="Freedman E."/>
            <person name="Gellesch M."/>
            <person name="Goldberg J."/>
            <person name="Griggs A."/>
            <person name="Gujja S."/>
            <person name="Heiman D."/>
            <person name="Hepburn T."/>
            <person name="Howarth C."/>
            <person name="Jen D."/>
            <person name="Larson L."/>
            <person name="Lewis B."/>
            <person name="Mehta T."/>
            <person name="Park D."/>
            <person name="Pearson M."/>
            <person name="Roberts A."/>
            <person name="Saif S."/>
            <person name="Shea T."/>
            <person name="Shenoy N."/>
            <person name="Sisk P."/>
            <person name="Stolte C."/>
            <person name="Sykes S."/>
            <person name="Walk T."/>
            <person name="White J."/>
            <person name="Yandava C."/>
            <person name="Klein B."/>
            <person name="McEwen J.G."/>
            <person name="Puccia R."/>
            <person name="Goldman G.H."/>
            <person name="Felipe M.S."/>
            <person name="Nino-Vega G."/>
            <person name="San-Blas G."/>
            <person name="Taylor J."/>
            <person name="Mendoza L."/>
            <person name="Galagan J."/>
            <person name="Nusbaum C."/>
            <person name="Birren B."/>
        </authorList>
    </citation>
    <scope>NUCLEOTIDE SEQUENCE</scope>
    <source>
        <strain evidence="3">G186AR</strain>
    </source>
</reference>
<dbReference type="GO" id="GO:0004650">
    <property type="term" value="F:polygalacturonase activity"/>
    <property type="evidence" value="ECO:0007669"/>
    <property type="project" value="InterPro"/>
</dbReference>
<dbReference type="HOGENOM" id="CLU_002540_2_1_1"/>
<dbReference type="InterPro" id="IPR039279">
    <property type="entry name" value="QRT3-like"/>
</dbReference>
<dbReference type="Pfam" id="PF12708">
    <property type="entry name" value="Pect-lyase_RHGA_epim"/>
    <property type="match status" value="2"/>
</dbReference>
<feature type="compositionally biased region" description="Low complexity" evidence="1">
    <location>
        <begin position="501"/>
        <end position="515"/>
    </location>
</feature>
<dbReference type="CDD" id="cd23668">
    <property type="entry name" value="GH55_beta13glucanase-like"/>
    <property type="match status" value="1"/>
</dbReference>
<gene>
    <name evidence="3" type="ORF">HCBG_01384</name>
</gene>
<dbReference type="PANTHER" id="PTHR33928">
    <property type="entry name" value="POLYGALACTURONASE QRT3"/>
    <property type="match status" value="1"/>
</dbReference>
<dbReference type="InterPro" id="IPR024535">
    <property type="entry name" value="RHGA/B-epi-like_pectate_lyase"/>
</dbReference>
<evidence type="ECO:0000256" key="1">
    <source>
        <dbReference type="SAM" id="MobiDB-lite"/>
    </source>
</evidence>
<feature type="domain" description="Rhamnogalacturonase A/B/Epimerase-like pectate lyase" evidence="2">
    <location>
        <begin position="577"/>
        <end position="635"/>
    </location>
</feature>
<evidence type="ECO:0000313" key="3">
    <source>
        <dbReference type="EMBL" id="EEH09739.1"/>
    </source>
</evidence>
<dbReference type="InterPro" id="IPR012334">
    <property type="entry name" value="Pectin_lyas_fold"/>
</dbReference>
<dbReference type="VEuPathDB" id="FungiDB:I7I50_01337"/>